<evidence type="ECO:0000313" key="1">
    <source>
        <dbReference type="EMBL" id="TKY92510.1"/>
    </source>
</evidence>
<reference evidence="1" key="1">
    <citation type="submission" date="2018-09" db="EMBL/GenBank/DDBJ databases">
        <title>A genomic encyclopedia of anaerobic methanotrophic archaea.</title>
        <authorList>
            <person name="Skennerton C.T."/>
            <person name="Chadwick G.L."/>
            <person name="Laso-Perez R."/>
            <person name="Leu A.O."/>
            <person name="Speth D.R."/>
            <person name="Yu H."/>
            <person name="Morgan-Lang C."/>
            <person name="Hatzenpichler R."/>
            <person name="Goudeau D."/>
            <person name="Malmstrom R."/>
            <person name="Woyke T."/>
            <person name="Hallam S."/>
            <person name="Tyson G.W."/>
            <person name="Wegener G."/>
            <person name="Boetius A."/>
            <person name="Orphan V.J."/>
        </authorList>
    </citation>
    <scope>NUCLEOTIDE SEQUENCE</scope>
    <source>
        <strain evidence="1">CONS3730D10UFb2</strain>
    </source>
</reference>
<protein>
    <submittedName>
        <fullName evidence="1">Adenosylcobinamide-GDP ribazoletransferase</fullName>
        <ecNumber evidence="1">2.7.8.26</ecNumber>
    </submittedName>
</protein>
<comment type="caution">
    <text evidence="1">The sequence shown here is derived from an EMBL/GenBank/DDBJ whole genome shotgun (WGS) entry which is preliminary data.</text>
</comment>
<accession>A0AC61SDN4</accession>
<organism evidence="1 2">
    <name type="scientific">Candidatus Methanomarinus sp</name>
    <dbReference type="NCBI Taxonomy" id="3386244"/>
    <lineage>
        <taxon>Archaea</taxon>
        <taxon>Methanobacteriati</taxon>
        <taxon>Methanobacteriota</taxon>
        <taxon>Stenosarchaea group</taxon>
        <taxon>Methanomicrobia</taxon>
        <taxon>Methanosarcinales</taxon>
        <taxon>ANME-2 cluster</taxon>
        <taxon>Candidatus Methanocomedenaceae</taxon>
        <taxon>Candidatus Methanomarinus</taxon>
    </lineage>
</organism>
<sequence length="265" mass="28657">MKFSYMDMMYGLIGGIGFLTTLPAGKKDRLAYLLQHTYIFSIVGILIGLIIGLSTVCLMLLLPGLPGLSAVLVVIIIYFLCGLNHLDALSDFGDGIIAHGSRDKKINAMKDSALGVGGVFFIVLYILLLFINIRILAVSQTYLYLGAAMLIAEVSAKHSMITIAWLGKPIHQGMGSFIVDNTFSKDFLLSFIVCMSISIIGLGIPGLVALILANISSWIILGISKRHFGGINGDCIGTCNEMGRLIALISLVIIFNKGLVIWMPW</sequence>
<name>A0AC61SDN4_9EURY</name>
<proteinExistence type="predicted"/>
<dbReference type="EC" id="2.7.8.26" evidence="1"/>
<gene>
    <name evidence="1" type="primary">cobS</name>
    <name evidence="1" type="ORF">C5S46_00265</name>
</gene>
<keyword evidence="1" id="KW-0808">Transferase</keyword>
<evidence type="ECO:0000313" key="2">
    <source>
        <dbReference type="Proteomes" id="UP000315423"/>
    </source>
</evidence>
<dbReference type="EMBL" id="QYBA01000007">
    <property type="protein sequence ID" value="TKY92510.1"/>
    <property type="molecule type" value="Genomic_DNA"/>
</dbReference>
<dbReference type="Proteomes" id="UP000315423">
    <property type="component" value="Unassembled WGS sequence"/>
</dbReference>